<comment type="caution">
    <text evidence="2">The sequence shown here is derived from an EMBL/GenBank/DDBJ whole genome shotgun (WGS) entry which is preliminary data.</text>
</comment>
<feature type="compositionally biased region" description="Low complexity" evidence="1">
    <location>
        <begin position="17"/>
        <end position="26"/>
    </location>
</feature>
<keyword evidence="3" id="KW-1185">Reference proteome</keyword>
<organism evidence="2 3">
    <name type="scientific">Roseivivax isoporae LMG 25204</name>
    <dbReference type="NCBI Taxonomy" id="1449351"/>
    <lineage>
        <taxon>Bacteria</taxon>
        <taxon>Pseudomonadati</taxon>
        <taxon>Pseudomonadota</taxon>
        <taxon>Alphaproteobacteria</taxon>
        <taxon>Rhodobacterales</taxon>
        <taxon>Roseobacteraceae</taxon>
        <taxon>Roseivivax</taxon>
    </lineage>
</organism>
<dbReference type="STRING" id="1449351.RISW2_10785"/>
<protein>
    <submittedName>
        <fullName evidence="2">Uncharacterized protein</fullName>
    </submittedName>
</protein>
<evidence type="ECO:0000256" key="1">
    <source>
        <dbReference type="SAM" id="MobiDB-lite"/>
    </source>
</evidence>
<evidence type="ECO:0000313" key="2">
    <source>
        <dbReference type="EMBL" id="ETX27810.1"/>
    </source>
</evidence>
<dbReference type="EMBL" id="JAME01000026">
    <property type="protein sequence ID" value="ETX27810.1"/>
    <property type="molecule type" value="Genomic_DNA"/>
</dbReference>
<accession>X7F4R3</accession>
<feature type="region of interest" description="Disordered" evidence="1">
    <location>
        <begin position="1"/>
        <end position="34"/>
    </location>
</feature>
<sequence length="34" mass="3510">MPTFHATARPPARRPRTGAARPADGRVPLAAGEG</sequence>
<evidence type="ECO:0000313" key="3">
    <source>
        <dbReference type="Proteomes" id="UP000023430"/>
    </source>
</evidence>
<dbReference type="Proteomes" id="UP000023430">
    <property type="component" value="Unassembled WGS sequence"/>
</dbReference>
<name>X7F4R3_9RHOB</name>
<feature type="compositionally biased region" description="Low complexity" evidence="1">
    <location>
        <begin position="1"/>
        <end position="10"/>
    </location>
</feature>
<proteinExistence type="predicted"/>
<gene>
    <name evidence="2" type="ORF">RISW2_10785</name>
</gene>
<reference evidence="2 3" key="1">
    <citation type="submission" date="2014-01" db="EMBL/GenBank/DDBJ databases">
        <title>Roseivivax isoporae LMG 25204 Genome Sequencing.</title>
        <authorList>
            <person name="Lai Q."/>
            <person name="Li G."/>
            <person name="Shao Z."/>
        </authorList>
    </citation>
    <scope>NUCLEOTIDE SEQUENCE [LARGE SCALE GENOMIC DNA]</scope>
    <source>
        <strain evidence="2 3">LMG 25204</strain>
    </source>
</reference>
<dbReference type="AlphaFoldDB" id="X7F4R3"/>